<dbReference type="PRINTS" id="PR00133">
    <property type="entry name" value="GLHYDRLASE3"/>
</dbReference>
<dbReference type="GO" id="GO:0046556">
    <property type="term" value="F:alpha-L-arabinofuranosidase activity"/>
    <property type="evidence" value="ECO:0007669"/>
    <property type="project" value="TreeGrafter"/>
</dbReference>
<dbReference type="InterPro" id="IPR044993">
    <property type="entry name" value="BXL"/>
</dbReference>
<reference evidence="6" key="1">
    <citation type="submission" date="2016-06" db="UniProtKB">
        <authorList>
            <consortium name="WormBaseParasite"/>
        </authorList>
    </citation>
    <scope>IDENTIFICATION</scope>
</reference>
<dbReference type="InterPro" id="IPR001764">
    <property type="entry name" value="Glyco_hydro_3_N"/>
</dbReference>
<dbReference type="EMBL" id="UZAK01040718">
    <property type="protein sequence ID" value="VDP65037.1"/>
    <property type="molecule type" value="Genomic_DNA"/>
</dbReference>
<dbReference type="Proteomes" id="UP000279833">
    <property type="component" value="Unassembled WGS sequence"/>
</dbReference>
<sequence>MQCNKTDAQIFRNLSVSIKKRLDDLISSLTIEELVEQMANGGAGPTYGPAPAIPRLKIKPYQWRTNPNQGLCTSFDNTGINVFAPTVNLLRHPLWGRNKETYGEDPYLAAELARAYVHGISGWNVPHDGSIKVNLLTINPTRQHVVLVGANCKHYAAHSGPENDPVSRLSFEADVPEHDLWMTYFPAFRACMEAGAVGVMCAYSGVNGTPACVNHWLLDTVLRKQWKYPGFVISDEGALQFLISKHHVYSSLQEAALAAVKAGVNIENALPNNVNVYSELLNLTKSGNVTEDELRNLVRPLFLARILEGELNSPEMDPYAHLLPSTVCFCSTLINLYFVF</sequence>
<evidence type="ECO:0000259" key="3">
    <source>
        <dbReference type="Pfam" id="PF00933"/>
    </source>
</evidence>
<dbReference type="AlphaFoldDB" id="A0A183KSY8"/>
<evidence type="ECO:0000256" key="1">
    <source>
        <dbReference type="ARBA" id="ARBA00005336"/>
    </source>
</evidence>
<dbReference type="PANTHER" id="PTHR42721:SF42">
    <property type="entry name" value="FIBRONECTIN TYPE III-LIKE DOMAIN-CONTAINING PROTEIN"/>
    <property type="match status" value="1"/>
</dbReference>
<dbReference type="GO" id="GO:0031222">
    <property type="term" value="P:arabinan catabolic process"/>
    <property type="evidence" value="ECO:0007669"/>
    <property type="project" value="TreeGrafter"/>
</dbReference>
<protein>
    <submittedName>
        <fullName evidence="6">Beta-glucosidase</fullName>
    </submittedName>
</protein>
<evidence type="ECO:0000256" key="2">
    <source>
        <dbReference type="ARBA" id="ARBA00022801"/>
    </source>
</evidence>
<reference evidence="4 5" key="2">
    <citation type="submission" date="2018-11" db="EMBL/GenBank/DDBJ databases">
        <authorList>
            <consortium name="Pathogen Informatics"/>
        </authorList>
    </citation>
    <scope>NUCLEOTIDE SEQUENCE [LARGE SCALE GENOMIC DNA]</scope>
    <source>
        <strain evidence="4">Dakar</strain>
        <strain evidence="5">Dakar, Senegal</strain>
    </source>
</reference>
<comment type="similarity">
    <text evidence="1">Belongs to the glycosyl hydrolase 3 family.</text>
</comment>
<keyword evidence="2" id="KW-0378">Hydrolase</keyword>
<dbReference type="WBParaSite" id="SCUD_0001818001-mRNA-1">
    <property type="protein sequence ID" value="SCUD_0001818001-mRNA-1"/>
    <property type="gene ID" value="SCUD_0001818001"/>
</dbReference>
<dbReference type="InterPro" id="IPR036962">
    <property type="entry name" value="Glyco_hydro_3_N_sf"/>
</dbReference>
<dbReference type="InterPro" id="IPR017853">
    <property type="entry name" value="GH"/>
</dbReference>
<accession>A0A183KSY8</accession>
<dbReference type="GO" id="GO:0009044">
    <property type="term" value="F:xylan 1,4-beta-xylosidase activity"/>
    <property type="evidence" value="ECO:0007669"/>
    <property type="project" value="InterPro"/>
</dbReference>
<gene>
    <name evidence="4" type="ORF">SCUD_LOCUS18177</name>
</gene>
<dbReference type="Pfam" id="PF00933">
    <property type="entry name" value="Glyco_hydro_3"/>
    <property type="match status" value="1"/>
</dbReference>
<evidence type="ECO:0000313" key="6">
    <source>
        <dbReference type="WBParaSite" id="SCUD_0001818001-mRNA-1"/>
    </source>
</evidence>
<proteinExistence type="inferred from homology"/>
<dbReference type="Gene3D" id="3.20.20.300">
    <property type="entry name" value="Glycoside hydrolase, family 3, N-terminal domain"/>
    <property type="match status" value="2"/>
</dbReference>
<dbReference type="SUPFAM" id="SSF51445">
    <property type="entry name" value="(Trans)glycosidases"/>
    <property type="match status" value="1"/>
</dbReference>
<organism evidence="6">
    <name type="scientific">Schistosoma curassoni</name>
    <dbReference type="NCBI Taxonomy" id="6186"/>
    <lineage>
        <taxon>Eukaryota</taxon>
        <taxon>Metazoa</taxon>
        <taxon>Spiralia</taxon>
        <taxon>Lophotrochozoa</taxon>
        <taxon>Platyhelminthes</taxon>
        <taxon>Trematoda</taxon>
        <taxon>Digenea</taxon>
        <taxon>Strigeidida</taxon>
        <taxon>Schistosomatoidea</taxon>
        <taxon>Schistosomatidae</taxon>
        <taxon>Schistosoma</taxon>
    </lineage>
</organism>
<dbReference type="PANTHER" id="PTHR42721">
    <property type="entry name" value="SUGAR HYDROLASE-RELATED"/>
    <property type="match status" value="1"/>
</dbReference>
<dbReference type="InterPro" id="IPR019800">
    <property type="entry name" value="Glyco_hydro_3_AS"/>
</dbReference>
<dbReference type="STRING" id="6186.A0A183KSY8"/>
<dbReference type="GO" id="GO:0045493">
    <property type="term" value="P:xylan catabolic process"/>
    <property type="evidence" value="ECO:0007669"/>
    <property type="project" value="InterPro"/>
</dbReference>
<feature type="domain" description="Glycoside hydrolase family 3 N-terminal" evidence="3">
    <location>
        <begin position="78"/>
        <end position="299"/>
    </location>
</feature>
<name>A0A183KSY8_9TREM</name>
<keyword evidence="5" id="KW-1185">Reference proteome</keyword>
<dbReference type="PROSITE" id="PS00775">
    <property type="entry name" value="GLYCOSYL_HYDROL_F3"/>
    <property type="match status" value="1"/>
</dbReference>
<evidence type="ECO:0000313" key="4">
    <source>
        <dbReference type="EMBL" id="VDP65037.1"/>
    </source>
</evidence>
<evidence type="ECO:0000313" key="5">
    <source>
        <dbReference type="Proteomes" id="UP000279833"/>
    </source>
</evidence>